<dbReference type="InterPro" id="IPR011990">
    <property type="entry name" value="TPR-like_helical_dom_sf"/>
</dbReference>
<keyword evidence="3" id="KW-1185">Reference proteome</keyword>
<feature type="region of interest" description="Disordered" evidence="1">
    <location>
        <begin position="812"/>
        <end position="857"/>
    </location>
</feature>
<dbReference type="RefSeq" id="WP_164454423.1">
    <property type="nucleotide sequence ID" value="NZ_JAAIJQ010000068.1"/>
</dbReference>
<dbReference type="Proteomes" id="UP000483379">
    <property type="component" value="Unassembled WGS sequence"/>
</dbReference>
<dbReference type="InterPro" id="IPR019734">
    <property type="entry name" value="TPR_rpt"/>
</dbReference>
<dbReference type="Gene3D" id="1.25.40.10">
    <property type="entry name" value="Tetratricopeptide repeat domain"/>
    <property type="match status" value="2"/>
</dbReference>
<evidence type="ECO:0000256" key="1">
    <source>
        <dbReference type="SAM" id="MobiDB-lite"/>
    </source>
</evidence>
<dbReference type="SMART" id="SM00028">
    <property type="entry name" value="TPR"/>
    <property type="match status" value="3"/>
</dbReference>
<protein>
    <recommendedName>
        <fullName evidence="4">Tetratricopeptide repeat protein</fullName>
    </recommendedName>
</protein>
<organism evidence="2 3">
    <name type="scientific">Thiorhodococcus minor</name>
    <dbReference type="NCBI Taxonomy" id="57489"/>
    <lineage>
        <taxon>Bacteria</taxon>
        <taxon>Pseudomonadati</taxon>
        <taxon>Pseudomonadota</taxon>
        <taxon>Gammaproteobacteria</taxon>
        <taxon>Chromatiales</taxon>
        <taxon>Chromatiaceae</taxon>
        <taxon>Thiorhodococcus</taxon>
    </lineage>
</organism>
<evidence type="ECO:0008006" key="4">
    <source>
        <dbReference type="Google" id="ProtNLM"/>
    </source>
</evidence>
<evidence type="ECO:0000313" key="3">
    <source>
        <dbReference type="Proteomes" id="UP000483379"/>
    </source>
</evidence>
<feature type="region of interest" description="Disordered" evidence="1">
    <location>
        <begin position="1"/>
        <end position="28"/>
    </location>
</feature>
<reference evidence="2 3" key="1">
    <citation type="submission" date="2020-02" db="EMBL/GenBank/DDBJ databases">
        <title>Genome sequences of Thiorhodococcus mannitoliphagus and Thiorhodococcus minor, purple sulfur photosynthetic bacteria in the gammaproteobacterial family, Chromatiaceae.</title>
        <authorList>
            <person name="Aviles F.A."/>
            <person name="Meyer T.E."/>
            <person name="Kyndt J.A."/>
        </authorList>
    </citation>
    <scope>NUCLEOTIDE SEQUENCE [LARGE SCALE GENOMIC DNA]</scope>
    <source>
        <strain evidence="2 3">DSM 11518</strain>
    </source>
</reference>
<name>A0A6M0K3Y2_9GAMM</name>
<dbReference type="AlphaFoldDB" id="A0A6M0K3Y2"/>
<gene>
    <name evidence="2" type="ORF">G3446_19055</name>
</gene>
<evidence type="ECO:0000313" key="2">
    <source>
        <dbReference type="EMBL" id="NEV63961.1"/>
    </source>
</evidence>
<dbReference type="SUPFAM" id="SSF48452">
    <property type="entry name" value="TPR-like"/>
    <property type="match status" value="1"/>
</dbReference>
<accession>A0A6M0K3Y2</accession>
<dbReference type="EMBL" id="JAAIJQ010000068">
    <property type="protein sequence ID" value="NEV63961.1"/>
    <property type="molecule type" value="Genomic_DNA"/>
</dbReference>
<feature type="compositionally biased region" description="Pro residues" evidence="1">
    <location>
        <begin position="819"/>
        <end position="831"/>
    </location>
</feature>
<feature type="compositionally biased region" description="Basic residues" evidence="1">
    <location>
        <begin position="1"/>
        <end position="15"/>
    </location>
</feature>
<sequence>MSKKQKRRAASRSRKPSQLPPETLAEQARQHLDANRFRDAIADFKQLLKQEPRPEWRDGLADAYAGRANELAAKGMHKEAMVMWDNRAALGADVPPSVDHLMMLIRTGRLESALDQLAESSKMAKADQDRLRSAIAAQTLAQGADIADRLPAEDPIRRQAPAASAALDAYCAGNDPALREALSGIPFRSPYRDLAQILKALQMLPDSPKEATRALERVADDSGFAPLKQAAELALLPESAFLKEALRAHGNRMRMACMLRGWPDARIALLGELSQLGDHAKPDALLAFIHKRGSQLGEGWAIRKTLRLLLPNFPNSIQRFKALGPPGLSDLEEILIDCWYFEEIEDLHSTAHGWSGLAGELIYRAKEGSATQEDRLRIALALRRADRFSDILSASPDEDHVPPHVQQMILSEVEQSLDWDPEDRDTYLRLIDFYRARGRAKDARRILAAASERWPEDMRVLQASMETAIDSGAFKKASTIARRILEIDPINTEVRDALVDAHLAHARKQMLKNRSDLAAKELDAAREWARSTHASEQLDITAGLNRLDNDLEAGLSELGRVAERLGNGLDAQVAMVLAADAVRRIPSSLLKSLKLRQITRPDADDLLAALARLRRFLDRGGKPSERVKDTLSKPLAKAVWGQLQRQDAESACETLRRAGLDDVRQKAAKAALKQWRGAPIFEMHAFEAKYPHGCYDGFNHEVLRLESALDRARQEGDTRTAIRIQNVLDRSFGPFGRGPSPFQFSPDDFEPEPLMDESPLDPFIEMIEEVGLEQAMEAIQMPKPLRKDLRKVAREQGEGALIDLLDILSEGLLAGGLPGGPPPPRNPPPKGGKPKPASKSDDKPDDEDPPTQLDLFS</sequence>
<comment type="caution">
    <text evidence="2">The sequence shown here is derived from an EMBL/GenBank/DDBJ whole genome shotgun (WGS) entry which is preliminary data.</text>
</comment>
<proteinExistence type="predicted"/>